<dbReference type="Gramene" id="PGSC0003DMT400092002">
    <property type="protein sequence ID" value="PGSC0003DMT400092002"/>
    <property type="gene ID" value="PGSC0003DMG400041573"/>
</dbReference>
<keyword evidence="3" id="KW-1185">Reference proteome</keyword>
<accession>M1DNV9</accession>
<dbReference type="PANTHER" id="PTHR48040">
    <property type="entry name" value="PLEIOTROPIC DRUG RESISTANCE PROTEIN 1-LIKE ISOFORM X1"/>
    <property type="match status" value="1"/>
</dbReference>
<reference evidence="3" key="1">
    <citation type="journal article" date="2011" name="Nature">
        <title>Genome sequence and analysis of the tuber crop potato.</title>
        <authorList>
            <consortium name="The Potato Genome Sequencing Consortium"/>
        </authorList>
    </citation>
    <scope>NUCLEOTIDE SEQUENCE [LARGE SCALE GENOMIC DNA]</scope>
    <source>
        <strain evidence="3">cv. DM1-3 516 R44</strain>
    </source>
</reference>
<feature type="region of interest" description="Disordered" evidence="1">
    <location>
        <begin position="1"/>
        <end position="24"/>
    </location>
</feature>
<dbReference type="PANTHER" id="PTHR48040:SF20">
    <property type="entry name" value="PLEIOTROPIC DRUG RESISTANCE PROTEIN 1"/>
    <property type="match status" value="1"/>
</dbReference>
<proteinExistence type="predicted"/>
<evidence type="ECO:0000256" key="1">
    <source>
        <dbReference type="SAM" id="MobiDB-lite"/>
    </source>
</evidence>
<dbReference type="HOGENOM" id="CLU_1565605_0_0_1"/>
<dbReference type="PaxDb" id="4113-PGSC0003DMT400092002"/>
<evidence type="ECO:0000313" key="3">
    <source>
        <dbReference type="Proteomes" id="UP000011115"/>
    </source>
</evidence>
<dbReference type="eggNOG" id="KOG0065">
    <property type="taxonomic scope" value="Eukaryota"/>
</dbReference>
<sequence>MISEDTEDAQTTSTEKEDSNSEPYSITSDMLLSQYLQEMKAQSTTEDKLVLLKGVSGAFRPGVLADLLGIFVEEVMHLVELGPLRLALVSFPGVNDLLTEQLERLTIAVELEPNPSIIFMNEPTSGLDARTTVCTVRQHFVGKKKIIKKKSEQKESKRDKKLLQTSLNLIN</sequence>
<dbReference type="InParanoid" id="M1DNV9"/>
<dbReference type="Gene3D" id="3.40.50.300">
    <property type="entry name" value="P-loop containing nucleotide triphosphate hydrolases"/>
    <property type="match status" value="1"/>
</dbReference>
<organism evidence="2 3">
    <name type="scientific">Solanum tuberosum</name>
    <name type="common">Potato</name>
    <dbReference type="NCBI Taxonomy" id="4113"/>
    <lineage>
        <taxon>Eukaryota</taxon>
        <taxon>Viridiplantae</taxon>
        <taxon>Streptophyta</taxon>
        <taxon>Embryophyta</taxon>
        <taxon>Tracheophyta</taxon>
        <taxon>Spermatophyta</taxon>
        <taxon>Magnoliopsida</taxon>
        <taxon>eudicotyledons</taxon>
        <taxon>Gunneridae</taxon>
        <taxon>Pentapetalae</taxon>
        <taxon>asterids</taxon>
        <taxon>lamiids</taxon>
        <taxon>Solanales</taxon>
        <taxon>Solanaceae</taxon>
        <taxon>Solanoideae</taxon>
        <taxon>Solaneae</taxon>
        <taxon>Solanum</taxon>
    </lineage>
</organism>
<dbReference type="InterPro" id="IPR027417">
    <property type="entry name" value="P-loop_NTPase"/>
</dbReference>
<dbReference type="SUPFAM" id="SSF52540">
    <property type="entry name" value="P-loop containing nucleoside triphosphate hydrolases"/>
    <property type="match status" value="1"/>
</dbReference>
<reference evidence="2" key="2">
    <citation type="submission" date="2015-06" db="UniProtKB">
        <authorList>
            <consortium name="EnsemblPlants"/>
        </authorList>
    </citation>
    <scope>IDENTIFICATION</scope>
    <source>
        <strain evidence="2">DM1-3 516 R44</strain>
    </source>
</reference>
<name>M1DNV9_SOLTU</name>
<protein>
    <submittedName>
        <fullName evidence="2">ATP-binding cassette transporter</fullName>
    </submittedName>
</protein>
<evidence type="ECO:0000313" key="2">
    <source>
        <dbReference type="EnsemblPlants" id="PGSC0003DMT400092002"/>
    </source>
</evidence>
<dbReference type="Proteomes" id="UP000011115">
    <property type="component" value="Unassembled WGS sequence"/>
</dbReference>
<dbReference type="AlphaFoldDB" id="M1DNV9"/>
<dbReference type="EnsemblPlants" id="PGSC0003DMT400092002">
    <property type="protein sequence ID" value="PGSC0003DMT400092002"/>
    <property type="gene ID" value="PGSC0003DMG400041573"/>
</dbReference>